<name>A0AAD8KVL9_TARER</name>
<evidence type="ECO:0000256" key="1">
    <source>
        <dbReference type="SAM" id="MobiDB-lite"/>
    </source>
</evidence>
<reference evidence="2" key="1">
    <citation type="journal article" date="2023" name="bioRxiv">
        <title>Improved chromosome-level genome assembly for marigold (Tagetes erecta).</title>
        <authorList>
            <person name="Jiang F."/>
            <person name="Yuan L."/>
            <person name="Wang S."/>
            <person name="Wang H."/>
            <person name="Xu D."/>
            <person name="Wang A."/>
            <person name="Fan W."/>
        </authorList>
    </citation>
    <scope>NUCLEOTIDE SEQUENCE</scope>
    <source>
        <strain evidence="2">WSJ</strain>
        <tissue evidence="2">Leaf</tissue>
    </source>
</reference>
<evidence type="ECO:0000313" key="2">
    <source>
        <dbReference type="EMBL" id="KAK1427971.1"/>
    </source>
</evidence>
<gene>
    <name evidence="2" type="ORF">QVD17_16752</name>
</gene>
<evidence type="ECO:0000313" key="3">
    <source>
        <dbReference type="Proteomes" id="UP001229421"/>
    </source>
</evidence>
<feature type="region of interest" description="Disordered" evidence="1">
    <location>
        <begin position="30"/>
        <end position="85"/>
    </location>
</feature>
<comment type="caution">
    <text evidence="2">The sequence shown here is derived from an EMBL/GenBank/DDBJ whole genome shotgun (WGS) entry which is preliminary data.</text>
</comment>
<sequence>MATSSLAAKIKNIDGAKSIKGILKKNSVTEVEYSNVSSQSANKDAEDVKTYELSSKASQPDKESNTAKVPLATKASHTANDHTSTVDHVIVESHTDGVLVDNMGLNDTTNVPTSKNSYADMGSVSCG</sequence>
<proteinExistence type="predicted"/>
<keyword evidence="3" id="KW-1185">Reference proteome</keyword>
<protein>
    <submittedName>
        <fullName evidence="2">Uncharacterized protein</fullName>
    </submittedName>
</protein>
<accession>A0AAD8KVL9</accession>
<feature type="compositionally biased region" description="Polar residues" evidence="1">
    <location>
        <begin position="30"/>
        <end position="42"/>
    </location>
</feature>
<dbReference type="Proteomes" id="UP001229421">
    <property type="component" value="Unassembled WGS sequence"/>
</dbReference>
<feature type="compositionally biased region" description="Polar residues" evidence="1">
    <location>
        <begin position="105"/>
        <end position="117"/>
    </location>
</feature>
<dbReference type="AlphaFoldDB" id="A0AAD8KVL9"/>
<organism evidence="2 3">
    <name type="scientific">Tagetes erecta</name>
    <name type="common">African marigold</name>
    <dbReference type="NCBI Taxonomy" id="13708"/>
    <lineage>
        <taxon>Eukaryota</taxon>
        <taxon>Viridiplantae</taxon>
        <taxon>Streptophyta</taxon>
        <taxon>Embryophyta</taxon>
        <taxon>Tracheophyta</taxon>
        <taxon>Spermatophyta</taxon>
        <taxon>Magnoliopsida</taxon>
        <taxon>eudicotyledons</taxon>
        <taxon>Gunneridae</taxon>
        <taxon>Pentapetalae</taxon>
        <taxon>asterids</taxon>
        <taxon>campanulids</taxon>
        <taxon>Asterales</taxon>
        <taxon>Asteraceae</taxon>
        <taxon>Asteroideae</taxon>
        <taxon>Heliantheae alliance</taxon>
        <taxon>Tageteae</taxon>
        <taxon>Tagetes</taxon>
    </lineage>
</organism>
<dbReference type="EMBL" id="JAUHHV010000004">
    <property type="protein sequence ID" value="KAK1427971.1"/>
    <property type="molecule type" value="Genomic_DNA"/>
</dbReference>
<feature type="region of interest" description="Disordered" evidence="1">
    <location>
        <begin position="100"/>
        <end position="127"/>
    </location>
</feature>